<gene>
    <name evidence="1" type="ORF">PSON_ATCC_30995.1.T0700253</name>
</gene>
<evidence type="ECO:0000313" key="1">
    <source>
        <dbReference type="EMBL" id="CAD8098704.1"/>
    </source>
</evidence>
<reference evidence="1" key="1">
    <citation type="submission" date="2021-01" db="EMBL/GenBank/DDBJ databases">
        <authorList>
            <consortium name="Genoscope - CEA"/>
            <person name="William W."/>
        </authorList>
    </citation>
    <scope>NUCLEOTIDE SEQUENCE</scope>
</reference>
<comment type="caution">
    <text evidence="1">The sequence shown here is derived from an EMBL/GenBank/DDBJ whole genome shotgun (WGS) entry which is preliminary data.</text>
</comment>
<dbReference type="EMBL" id="CAJJDN010000070">
    <property type="protein sequence ID" value="CAD8098704.1"/>
    <property type="molecule type" value="Genomic_DNA"/>
</dbReference>
<sequence>MESIKDLQKMVYKRELEYSGDLKEQYIQGNGTKILFMGKEQQ</sequence>
<proteinExistence type="predicted"/>
<accession>A0A8S1P799</accession>
<name>A0A8S1P799_9CILI</name>
<protein>
    <submittedName>
        <fullName evidence="1">Uncharacterized protein</fullName>
    </submittedName>
</protein>
<organism evidence="1 2">
    <name type="scientific">Paramecium sonneborni</name>
    <dbReference type="NCBI Taxonomy" id="65129"/>
    <lineage>
        <taxon>Eukaryota</taxon>
        <taxon>Sar</taxon>
        <taxon>Alveolata</taxon>
        <taxon>Ciliophora</taxon>
        <taxon>Intramacronucleata</taxon>
        <taxon>Oligohymenophorea</taxon>
        <taxon>Peniculida</taxon>
        <taxon>Parameciidae</taxon>
        <taxon>Paramecium</taxon>
    </lineage>
</organism>
<dbReference type="AlphaFoldDB" id="A0A8S1P799"/>
<evidence type="ECO:0000313" key="2">
    <source>
        <dbReference type="Proteomes" id="UP000692954"/>
    </source>
</evidence>
<dbReference type="Proteomes" id="UP000692954">
    <property type="component" value="Unassembled WGS sequence"/>
</dbReference>
<keyword evidence="2" id="KW-1185">Reference proteome</keyword>